<dbReference type="AlphaFoldDB" id="A0A4C1W7C2"/>
<proteinExistence type="predicted"/>
<dbReference type="Proteomes" id="UP000299102">
    <property type="component" value="Unassembled WGS sequence"/>
</dbReference>
<reference evidence="2 3" key="1">
    <citation type="journal article" date="2019" name="Commun. Biol.">
        <title>The bagworm genome reveals a unique fibroin gene that provides high tensile strength.</title>
        <authorList>
            <person name="Kono N."/>
            <person name="Nakamura H."/>
            <person name="Ohtoshi R."/>
            <person name="Tomita M."/>
            <person name="Numata K."/>
            <person name="Arakawa K."/>
        </authorList>
    </citation>
    <scope>NUCLEOTIDE SEQUENCE [LARGE SCALE GENOMIC DNA]</scope>
</reference>
<evidence type="ECO:0000256" key="1">
    <source>
        <dbReference type="SAM" id="MobiDB-lite"/>
    </source>
</evidence>
<evidence type="ECO:0000313" key="2">
    <source>
        <dbReference type="EMBL" id="GBP46074.1"/>
    </source>
</evidence>
<organism evidence="2 3">
    <name type="scientific">Eumeta variegata</name>
    <name type="common">Bagworm moth</name>
    <name type="synonym">Eumeta japonica</name>
    <dbReference type="NCBI Taxonomy" id="151549"/>
    <lineage>
        <taxon>Eukaryota</taxon>
        <taxon>Metazoa</taxon>
        <taxon>Ecdysozoa</taxon>
        <taxon>Arthropoda</taxon>
        <taxon>Hexapoda</taxon>
        <taxon>Insecta</taxon>
        <taxon>Pterygota</taxon>
        <taxon>Neoptera</taxon>
        <taxon>Endopterygota</taxon>
        <taxon>Lepidoptera</taxon>
        <taxon>Glossata</taxon>
        <taxon>Ditrysia</taxon>
        <taxon>Tineoidea</taxon>
        <taxon>Psychidae</taxon>
        <taxon>Oiketicinae</taxon>
        <taxon>Eumeta</taxon>
    </lineage>
</organism>
<evidence type="ECO:0000313" key="3">
    <source>
        <dbReference type="Proteomes" id="UP000299102"/>
    </source>
</evidence>
<accession>A0A4C1W7C2</accession>
<protein>
    <submittedName>
        <fullName evidence="2">Uncharacterized protein</fullName>
    </submittedName>
</protein>
<keyword evidence="3" id="KW-1185">Reference proteome</keyword>
<name>A0A4C1W7C2_EUMVA</name>
<dbReference type="EMBL" id="BGZK01000476">
    <property type="protein sequence ID" value="GBP46074.1"/>
    <property type="molecule type" value="Genomic_DNA"/>
</dbReference>
<gene>
    <name evidence="2" type="ORF">EVAR_41427_1</name>
</gene>
<sequence>MVDLLRKALVGRTVEGVMHSRLFNPEHFRLCQSECSGRRKNPEEEGEASETTRVAPRPALPARARALYGSFGKIMLLNN</sequence>
<feature type="region of interest" description="Disordered" evidence="1">
    <location>
        <begin position="35"/>
        <end position="57"/>
    </location>
</feature>
<comment type="caution">
    <text evidence="2">The sequence shown here is derived from an EMBL/GenBank/DDBJ whole genome shotgun (WGS) entry which is preliminary data.</text>
</comment>